<dbReference type="Gene3D" id="3.90.70.150">
    <property type="entry name" value="Helper component proteinase"/>
    <property type="match status" value="1"/>
</dbReference>
<dbReference type="InterPro" id="IPR001650">
    <property type="entry name" value="Helicase_C-like"/>
</dbReference>
<keyword evidence="7" id="KW-0696">RNA-directed RNA polymerase</keyword>
<dbReference type="PROSITE" id="PS51744">
    <property type="entry name" value="HC_PRO_CPD"/>
    <property type="match status" value="1"/>
</dbReference>
<dbReference type="InterPro" id="IPR043504">
    <property type="entry name" value="Peptidase_S1_PA_chymotrypsin"/>
</dbReference>
<comment type="function">
    <text evidence="27">Has helicase activity. It may be involved in replication.</text>
</comment>
<feature type="domain" description="Peptidase C4" evidence="35">
    <location>
        <begin position="2096"/>
        <end position="2311"/>
    </location>
</feature>
<sequence length="3112" mass="352913">MSSKKMMWVPKSAHKAPVVSREPVIRKKEWVARQIPKYIPVSNPSDCRDEISQTLLHFDSEEAVYDFVWRFPMGSIFWDTNGRIKPVVNCLLRATRMNLDYDVAADVYVCRDCLSCASSYMYFSNYHYDCRELRENHEAVVSCKYEQHIVSTFDVFPRYCTQEIEQNVVNWMTETLERYDNEPLRIEKQLQFYNHKTEQMESRVQEVQVTTAEYAVSDTYVPQQLSLKGSVSAKLTQRRANKIIMRTHEVENLIRETINLCDERQIPITFIDVKHKRCLPRIPLRHMQAKPDISEIVEQGDMYNEVGQFIEQYQNLAEPFRVIRDYEVTRGWSGVILHRDDLALDPQTQARCLNNLFVVMGRCEHGHLQNALRPDCLEGLTYYSDTFGKVFNESLVKHHPGKHQFRIGSRTDYEWEELAMWVNAVCPVSFRCADCRPPQSLNEYIENIRMSKAMAELAGRQDALSKTLHKWTTMLISSVLTTEIRARDNLEPIQERIFTRNMPLGPLYDVAGAMNRAVIDIQTAVQNMQQSIGNSNMNEQQRNQTLLNEINKIKQHSFMQTKEMLSRFENIAQTYQNIISSASQPLSIHSMRQLMMDSRMDESFEFDIMRKKGSIASIAPMAFRTFEDIYSQPGVYNQKWLNLTPSGRFQTDIDYLRLDLPIDVIQKKKHVVNRNEIKEETCYVIVGQVNVSFCEVVARCFVPIPHVLRVGSPQNPTMIKIQDQEGGKTLVPKSGFCYVLQLVLMLGYVPDQLTAAFVKDVGIVVESLGPWPLFVDYLGAIKNLIIRYPTTIKAPTALHIVDHVDKVIHVMTTLGCVNKGEHYLTLQSVAQLHDAAMTVNIETFKDYRIGGVVPQLKHMLQSEEHMLEVLEAKPQWLVHLLLSPTQIWALSQSVVKYQVIHKVMTSNPDLAVALAQLVAISSNFSIFKNTEHVIQKYFEVSKQLQNVSGVILGEHNEYFETAFAQYSALRFSTDVVLLMDQFSTRKKTLDDLEDYYRKTIPSILIECGLLGPSDFGWRKRLVRGVVDRGSGLKSTVKSLGSFSTKEKWISWSGLGSGTITCVKFPFVCLQRSGSWLYSSTKTTAFNAVWMAGIKCVKSNVRSILLDSALYGAITLALLCAIKLIRKAFRFVEGLIKEDTSDDEDYVLHAKAASDSLYIQCLAWLALVVGCFNSGLANDIYFSTTKYRTLLDMVKTAHSDSFVFHAGDEEEGEIVELITRDNFVDYVYNHSDPLMEFDSETLLGWYTRISYQGRVLEHPLRVGTNCHLTRENVDEIAKNIATGAGNEFIVVGDVGSGKSTKLPIAVSTYGPVLILVPSRELVNNLCSSIWHVGKKQASTYMMNCITRGTSNISIMTYGYALALFSHCPIELQKYRFIQMDECHEFSSHMITFYSWWRESGKFTKLFKTTATPPGTVIKGGCVPTNHKVDVIEIRDVSVEEFCRRSIDSHAEGLRSLMPNGGRVIMFVPSRRECELARSSLISIPGARTWVVYRAAATQATKLVAELADDKHYFQIIITTTVLQNGVNLDPDCVVDFGQTFEAAYDRDSRQLGVRRRNINPGELIQRVGRVGRNKPGKFIQVGKRLEHEVVPNSCCVTDAILMSFTLELAPFISSHLIDEVNFVTREQVRTAMKFSAPLLFMIHYVRRDGRMLNGYYQQLKGLLLQTSDVALCDTLVGDAETNSFLTLRQYQLRGIIEAQEVLPDLPIPFYSSEFALPFYLEIGQITKEAIRARSFTLRIKTPDVKKAVMRLSTSATQIDQTIGILRTRLQLTRERLSKFSELKATAHNLRLTPIFNTCFDMGAAKSESTLRASLTAGEELLSALELARTEKSDKALEKLILDNPVLGDCLVFHGGPEEYFDQTLFRTSTGLINKYTVGIACLTVGLGCTIWYYLKKREKYVMHGKVHTRETGLTTNHLFVPGMKEHIQEWTGGDHEIGNRFGEAYKRRFIGRQPTEEQKLSKEKWDKREGQQTSVYKTLYDLDPTKFKYVVVECPDFDLKKKLNRQEKKQLDTTIVEACRTRMLDKGQHDFKDVERATVYLFNDNGVGHKVQLTPHNPLAVSRTTTHPVGFPAEAGRLRQTGQAMEMTPEELEKALDDNYVPHSRCQIDISHLHRHLAIVNTGGMSTQCFITQTMCVAPYHLAMGFKDNTKLTIYCSNGVYVMPVPKVEKMENMDLVVFRMPQDFPPLKRCATIREPKSSDEVTLITGKRTTHGIQLQFSKVVSIDRKSDTVWKYMIDSVPGVCGGMVMCVEDGCVVGFHSAAAIRNKVSNGSIFTPVTQQLLDSLQSSEGHLFDWYFNDDLISWKGVPTNMDPRNFPVSETISEFIFHNDSKGHGTDKYYGENLTIEGRVLQSFNTRHVVKGLDDAFAEYVNKFGEPPADTFTHLPSDLSSDAFYKDFMKYSTPVEVGTVNIENFEKAVQAVVELLEQQGFEQGEFSPEMDFYKILNSFNLDTAMGALYQCKKKDVLPMASHEQLATWFWNSLENLATGKLGLWKASLKAELRPKEKVLEKKTRVFTAAPFDVSFGAKAFVDDFNNKFYATQAGSNWTVGINKFNCGWDELARRFNPDWKFIDADGSRYDSSLTPLLFNAVLRIRQHFLRANGFERRMLSNFYTQLVWTPISTITGQIVKKNKGGPSGQPSTVVDNTMMLMIAVEYAKLQYGVTDLKYVCNGDDLILNAPQGVCETIRANFSHSFKELGLTYEFEQEVDSIDQVEYMSHKWIDCGGVLIPKLKPERIVSVLQWNKSLDLASQANKINAAWIESFGYGDLSKFIREYANWWGERNGQVGFLCSEEKVASLYLTNDVTIHTEEHDEFVFHSGADQSGVVKDQTGDKAEGSGTKTEDPPNQTTDPVNNPSNGGNKDAPQNLNATVVTKSYTYIPPIMKSLVTIDTAKKMADYTPPDALISTQACTLEQFGRWANAAANGLGLSMQAFQTDVVPYWIYWCIVNSASDEHKKLSSWTKVNMTIDDATGQINLNEGEAQTIYEMSPMFDEAKPTLRAVMRHFGALAYRWVKFSIAKRKPIIPHNAIKAGLMDVTYFPCCIDFVTVDQLSPQEQNVRNQVINARVSDTPRALFKHAQRAGAGEEDTNLRRDDDANYGRTRVGGAMFGTR</sequence>
<evidence type="ECO:0000256" key="7">
    <source>
        <dbReference type="ARBA" id="ARBA00022484"/>
    </source>
</evidence>
<protein>
    <recommendedName>
        <fullName evidence="5">Genome polyprotein</fullName>
    </recommendedName>
</protein>
<feature type="active site" description="For helper component proteinase activity" evidence="30">
    <location>
        <position position="737"/>
    </location>
</feature>
<dbReference type="PROSITE" id="PS51192">
    <property type="entry name" value="HELICASE_ATP_BIND_1"/>
    <property type="match status" value="1"/>
</dbReference>
<dbReference type="GO" id="GO:0003968">
    <property type="term" value="F:RNA-directed RNA polymerase activity"/>
    <property type="evidence" value="ECO:0007669"/>
    <property type="project" value="UniProtKB-KW"/>
</dbReference>
<keyword evidence="23" id="KW-0946">Virion</keyword>
<dbReference type="InterPro" id="IPR043502">
    <property type="entry name" value="DNA/RNA_pol_sf"/>
</dbReference>
<dbReference type="Gene3D" id="2.40.10.10">
    <property type="entry name" value="Trypsin-like serine proteases"/>
    <property type="match status" value="2"/>
</dbReference>
<feature type="domain" description="RdRp catalytic" evidence="32">
    <location>
        <begin position="2569"/>
        <end position="2687"/>
    </location>
</feature>
<evidence type="ECO:0000313" key="38">
    <source>
        <dbReference type="EMBL" id="QDN53873.1"/>
    </source>
</evidence>
<evidence type="ECO:0000259" key="32">
    <source>
        <dbReference type="PROSITE" id="PS50507"/>
    </source>
</evidence>
<feature type="active site" description="For helper component proteinase activity" evidence="30">
    <location>
        <position position="809"/>
    </location>
</feature>
<keyword evidence="25" id="KW-0899">Viral immunoevasion</keyword>
<dbReference type="GO" id="GO:0006351">
    <property type="term" value="P:DNA-templated transcription"/>
    <property type="evidence" value="ECO:0007669"/>
    <property type="project" value="InterPro"/>
</dbReference>
<keyword evidence="18" id="KW-0547">Nucleotide-binding</keyword>
<dbReference type="Pfam" id="PF08440">
    <property type="entry name" value="Poty_PP"/>
    <property type="match status" value="1"/>
</dbReference>
<keyword evidence="19" id="KW-0378">Hydrolase</keyword>
<dbReference type="CDD" id="cd23175">
    <property type="entry name" value="ps-ssRNAv_Potyviridae_RdRp"/>
    <property type="match status" value="1"/>
</dbReference>
<organism evidence="38">
    <name type="scientific">Triticum mosaic virus</name>
    <dbReference type="NCBI Taxonomy" id="431317"/>
    <lineage>
        <taxon>Viruses</taxon>
        <taxon>Riboviria</taxon>
        <taxon>Orthornavirae</taxon>
        <taxon>Pisuviricota</taxon>
        <taxon>Stelpaviricetes</taxon>
        <taxon>Patatavirales</taxon>
        <taxon>Potyviridae</taxon>
        <taxon>Poacevirus</taxon>
        <taxon>Poacevirus tritici</taxon>
    </lineage>
</organism>
<keyword evidence="12" id="KW-0167">Capsid protein</keyword>
<evidence type="ECO:0000256" key="18">
    <source>
        <dbReference type="ARBA" id="ARBA00022741"/>
    </source>
</evidence>
<dbReference type="InterPro" id="IPR014001">
    <property type="entry name" value="Helicase_ATP-bd"/>
</dbReference>
<evidence type="ECO:0000256" key="8">
    <source>
        <dbReference type="ARBA" id="ARBA00022488"/>
    </source>
</evidence>
<dbReference type="PRINTS" id="PR00966">
    <property type="entry name" value="NIAPOTYPTASE"/>
</dbReference>
<dbReference type="Pfam" id="PF00863">
    <property type="entry name" value="Peptidase_C4"/>
    <property type="match status" value="1"/>
</dbReference>
<evidence type="ECO:0000256" key="14">
    <source>
        <dbReference type="ARBA" id="ARBA00022632"/>
    </source>
</evidence>
<evidence type="ECO:0000256" key="19">
    <source>
        <dbReference type="ARBA" id="ARBA00022801"/>
    </source>
</evidence>
<evidence type="ECO:0000256" key="6">
    <source>
        <dbReference type="ARBA" id="ARBA00022463"/>
    </source>
</evidence>
<dbReference type="InterPro" id="IPR013648">
    <property type="entry name" value="PP_Potyviridae"/>
</dbReference>
<dbReference type="PROSITE" id="PS51871">
    <property type="entry name" value="PV_P1_PRO"/>
    <property type="match status" value="1"/>
</dbReference>
<keyword evidence="21" id="KW-0788">Thiol protease</keyword>
<dbReference type="SUPFAM" id="SSF56672">
    <property type="entry name" value="DNA/RNA polymerases"/>
    <property type="match status" value="1"/>
</dbReference>
<dbReference type="InterPro" id="IPR001456">
    <property type="entry name" value="HC-pro"/>
</dbReference>
<dbReference type="PROSITE" id="PS50507">
    <property type="entry name" value="RDRP_SSRNA_POS"/>
    <property type="match status" value="1"/>
</dbReference>
<keyword evidence="20" id="KW-0347">Helicase</keyword>
<evidence type="ECO:0000256" key="27">
    <source>
        <dbReference type="ARBA" id="ARBA00029422"/>
    </source>
</evidence>
<evidence type="ECO:0000256" key="5">
    <source>
        <dbReference type="ARBA" id="ARBA00020107"/>
    </source>
</evidence>
<keyword evidence="15" id="KW-0645">Protease</keyword>
<evidence type="ECO:0000256" key="3">
    <source>
        <dbReference type="ARBA" id="ARBA00004328"/>
    </source>
</evidence>
<dbReference type="InterPro" id="IPR043128">
    <property type="entry name" value="Rev_trsase/Diguanyl_cyclase"/>
</dbReference>
<evidence type="ECO:0000259" key="35">
    <source>
        <dbReference type="PROSITE" id="PS51436"/>
    </source>
</evidence>
<evidence type="ECO:0000256" key="30">
    <source>
        <dbReference type="PROSITE-ProRule" id="PRU01080"/>
    </source>
</evidence>
<feature type="compositionally biased region" description="Basic and acidic residues" evidence="31">
    <location>
        <begin position="2830"/>
        <end position="2844"/>
    </location>
</feature>
<dbReference type="GO" id="GO:0044161">
    <property type="term" value="C:host cell cytoplasmic vesicle"/>
    <property type="evidence" value="ECO:0007669"/>
    <property type="project" value="UniProtKB-SubCell"/>
</dbReference>
<evidence type="ECO:0000256" key="28">
    <source>
        <dbReference type="ARBA" id="ARBA00034108"/>
    </source>
</evidence>
<comment type="similarity">
    <text evidence="4">Belongs to the potyviridae genome polyprotein family.</text>
</comment>
<dbReference type="InterPro" id="IPR042308">
    <property type="entry name" value="HC_PRO_CPD_sf"/>
</dbReference>
<dbReference type="Gene3D" id="3.30.70.270">
    <property type="match status" value="1"/>
</dbReference>
<dbReference type="SMART" id="SM00490">
    <property type="entry name" value="HELICc"/>
    <property type="match status" value="1"/>
</dbReference>
<keyword evidence="14" id="KW-1090">Inhibition of host innate immune response by virus</keyword>
<dbReference type="Pfam" id="PF00851">
    <property type="entry name" value="Peptidase_C6"/>
    <property type="match status" value="1"/>
</dbReference>
<keyword evidence="17" id="KW-0548">Nucleotidyltransferase</keyword>
<dbReference type="GO" id="GO:0052170">
    <property type="term" value="P:symbiont-mediated suppression of host innate immune response"/>
    <property type="evidence" value="ECO:0007669"/>
    <property type="project" value="UniProtKB-KW"/>
</dbReference>
<dbReference type="Pfam" id="PF00767">
    <property type="entry name" value="Poty_coat"/>
    <property type="match status" value="1"/>
</dbReference>
<dbReference type="PROSITE" id="PS51194">
    <property type="entry name" value="HELICASE_CTER"/>
    <property type="match status" value="1"/>
</dbReference>
<dbReference type="InterPro" id="IPR009003">
    <property type="entry name" value="Peptidase_S1_PA"/>
</dbReference>
<evidence type="ECO:0000256" key="11">
    <source>
        <dbReference type="ARBA" id="ARBA00022553"/>
    </source>
</evidence>
<evidence type="ECO:0000256" key="10">
    <source>
        <dbReference type="ARBA" id="ARBA00022520"/>
    </source>
</evidence>
<evidence type="ECO:0000256" key="29">
    <source>
        <dbReference type="ARBA" id="ARBA00045403"/>
    </source>
</evidence>
<dbReference type="SMART" id="SM00487">
    <property type="entry name" value="DEXDc"/>
    <property type="match status" value="1"/>
</dbReference>
<keyword evidence="11" id="KW-0597">Phosphoprotein</keyword>
<evidence type="ECO:0000256" key="26">
    <source>
        <dbReference type="ARBA" id="ARBA00029405"/>
    </source>
</evidence>
<dbReference type="Pfam" id="PF13611">
    <property type="entry name" value="Peptidase_S76"/>
    <property type="match status" value="1"/>
</dbReference>
<proteinExistence type="inferred from homology"/>
<feature type="domain" description="Peptidase C6" evidence="36">
    <location>
        <begin position="729"/>
        <end position="850"/>
    </location>
</feature>
<keyword evidence="6" id="KW-0941">Suppressor of RNA silencing</keyword>
<evidence type="ECO:0000256" key="17">
    <source>
        <dbReference type="ARBA" id="ARBA00022695"/>
    </source>
</evidence>
<dbReference type="GO" id="GO:0006508">
    <property type="term" value="P:proteolysis"/>
    <property type="evidence" value="ECO:0007669"/>
    <property type="project" value="UniProtKB-KW"/>
</dbReference>
<dbReference type="GO" id="GO:0005524">
    <property type="term" value="F:ATP binding"/>
    <property type="evidence" value="ECO:0007669"/>
    <property type="project" value="UniProtKB-KW"/>
</dbReference>
<evidence type="ECO:0000256" key="20">
    <source>
        <dbReference type="ARBA" id="ARBA00022806"/>
    </source>
</evidence>
<evidence type="ECO:0000256" key="9">
    <source>
        <dbReference type="ARBA" id="ARBA00022497"/>
    </source>
</evidence>
<dbReference type="InterPro" id="IPR011545">
    <property type="entry name" value="DEAD/DEAH_box_helicase_dom"/>
</dbReference>
<dbReference type="Pfam" id="PF00680">
    <property type="entry name" value="RdRP_1"/>
    <property type="match status" value="1"/>
</dbReference>
<dbReference type="GO" id="GO:0039694">
    <property type="term" value="P:viral RNA genome replication"/>
    <property type="evidence" value="ECO:0007669"/>
    <property type="project" value="InterPro"/>
</dbReference>
<evidence type="ECO:0000256" key="12">
    <source>
        <dbReference type="ARBA" id="ARBA00022561"/>
    </source>
</evidence>
<comment type="subcellular location">
    <subcellularLocation>
        <location evidence="28">Host cytoplasmic vesicle</location>
    </subcellularLocation>
    <subcellularLocation>
        <location evidence="3">Virion</location>
    </subcellularLocation>
</comment>
<dbReference type="GO" id="GO:0005198">
    <property type="term" value="F:structural molecule activity"/>
    <property type="evidence" value="ECO:0007669"/>
    <property type="project" value="InterPro"/>
</dbReference>
<comment type="function">
    <text evidence="26">Involved in aphid transmission, cell-to-cell and systemis movement, encapsidation of the viral RNA and in the regulation of viral RNA amplification.</text>
</comment>
<dbReference type="InterPro" id="IPR007094">
    <property type="entry name" value="RNA-dir_pol_PSvirus"/>
</dbReference>
<evidence type="ECO:0000256" key="2">
    <source>
        <dbReference type="ARBA" id="ARBA00001848"/>
    </source>
</evidence>
<evidence type="ECO:0000259" key="34">
    <source>
        <dbReference type="PROSITE" id="PS51194"/>
    </source>
</evidence>
<dbReference type="EMBL" id="MK318273">
    <property type="protein sequence ID" value="QDN53873.1"/>
    <property type="molecule type" value="Genomic_RNA"/>
</dbReference>
<dbReference type="InterPro" id="IPR001205">
    <property type="entry name" value="RNA-dir_pol_C"/>
</dbReference>
<comment type="catalytic activity">
    <reaction evidence="1">
        <text>Hydrolyzes glutaminyl bonds, and activity is further restricted by preferences for the amino acids in P6 - P1' that vary with the species of potyvirus, e.g. Glu-Xaa-Xaa-Tyr-Xaa-Gln-|-(Ser or Gly) for the enzyme from tobacco etch virus. The natural substrate is the viral polyprotein, but other proteins and oligopeptides containing the appropriate consensus sequence are also cleaved.</text>
        <dbReference type="EC" id="3.4.22.44"/>
    </reaction>
</comment>
<evidence type="ECO:0000256" key="24">
    <source>
        <dbReference type="ARBA" id="ARBA00022953"/>
    </source>
</evidence>
<dbReference type="GO" id="GO:0004386">
    <property type="term" value="F:helicase activity"/>
    <property type="evidence" value="ECO:0007669"/>
    <property type="project" value="UniProtKB-KW"/>
</dbReference>
<evidence type="ECO:0000256" key="23">
    <source>
        <dbReference type="ARBA" id="ARBA00022844"/>
    </source>
</evidence>
<dbReference type="InterPro" id="IPR001592">
    <property type="entry name" value="Poty_coat"/>
</dbReference>
<evidence type="ECO:0000256" key="25">
    <source>
        <dbReference type="ARBA" id="ARBA00023280"/>
    </source>
</evidence>
<dbReference type="InterPro" id="IPR025910">
    <property type="entry name" value="P1_Ser_Pept_dom"/>
</dbReference>
<evidence type="ECO:0000256" key="15">
    <source>
        <dbReference type="ARBA" id="ARBA00022670"/>
    </source>
</evidence>
<dbReference type="GO" id="GO:0019029">
    <property type="term" value="C:helical viral capsid"/>
    <property type="evidence" value="ECO:0007669"/>
    <property type="project" value="UniProtKB-KW"/>
</dbReference>
<accession>A0A515VFQ5</accession>
<evidence type="ECO:0000256" key="21">
    <source>
        <dbReference type="ARBA" id="ARBA00022807"/>
    </source>
</evidence>
<dbReference type="InterPro" id="IPR002540">
    <property type="entry name" value="Pept_S30_P1_potyvir"/>
</dbReference>
<keyword evidence="8" id="KW-1036">Host cytoplasmic vesicle</keyword>
<evidence type="ECO:0000256" key="13">
    <source>
        <dbReference type="ARBA" id="ARBA00022581"/>
    </source>
</evidence>
<dbReference type="GO" id="GO:0003723">
    <property type="term" value="F:RNA binding"/>
    <property type="evidence" value="ECO:0007669"/>
    <property type="project" value="InterPro"/>
</dbReference>
<feature type="compositionally biased region" description="Polar residues" evidence="31">
    <location>
        <begin position="2845"/>
        <end position="2867"/>
    </location>
</feature>
<feature type="region of interest" description="Disordered" evidence="31">
    <location>
        <begin position="2818"/>
        <end position="2867"/>
    </location>
</feature>
<evidence type="ECO:0000256" key="4">
    <source>
        <dbReference type="ARBA" id="ARBA00006064"/>
    </source>
</evidence>
<evidence type="ECO:0000256" key="16">
    <source>
        <dbReference type="ARBA" id="ARBA00022679"/>
    </source>
</evidence>
<keyword evidence="24" id="KW-0693">Viral RNA replication</keyword>
<comment type="function">
    <text evidence="29">Mediates the cap-independent, EIF4E-dependent translation of viral genomic RNAs. Binds to the cap-binding site of host EIF4E and thus interferes with the host EIF4E-dependent mRNA export and translation. VPg-RNA directly binds EIF4E and is a template for transcription. Also forms trimeric complexes with EIF4E-EIF4G, which are templates for translation.</text>
</comment>
<reference evidence="38" key="1">
    <citation type="submission" date="2018-12" db="EMBL/GenBank/DDBJ databases">
        <title>Wheat virus identification within infected tissue using nanopore sequencing technology.</title>
        <authorList>
            <person name="Fellers J.P."/>
            <person name="Webb C."/>
            <person name="Fellers M.C."/>
            <person name="Shoup Rupp J."/>
            <person name="De Wolf E."/>
        </authorList>
    </citation>
    <scope>NUCLEOTIDE SEQUENCE</scope>
    <source>
        <strain evidence="38">KSHm_2015</strain>
    </source>
</reference>
<dbReference type="GO" id="GO:0016818">
    <property type="term" value="F:hydrolase activity, acting on acid anhydrides, in phosphorus-containing anhydrides"/>
    <property type="evidence" value="ECO:0007669"/>
    <property type="project" value="InterPro"/>
</dbReference>
<dbReference type="InterPro" id="IPR027417">
    <property type="entry name" value="P-loop_NTPase"/>
</dbReference>
<keyword evidence="9" id="KW-1139">Helical capsid protein</keyword>
<dbReference type="InterPro" id="IPR031159">
    <property type="entry name" value="HC_PRO_CPD_dom"/>
</dbReference>
<dbReference type="PROSITE" id="PS51436">
    <property type="entry name" value="POTYVIRUS_NIA_PRO"/>
    <property type="match status" value="1"/>
</dbReference>
<keyword evidence="16" id="KW-0808">Transferase</keyword>
<organismHost>
    <name type="scientific">Triticum aestivum</name>
    <name type="common">Wheat</name>
    <dbReference type="NCBI Taxonomy" id="4565"/>
</organismHost>
<feature type="domain" description="Helicase ATP-binding" evidence="33">
    <location>
        <begin position="1278"/>
        <end position="1429"/>
    </location>
</feature>
<name>A0A515VFQ5_TRIMV</name>
<dbReference type="Gene3D" id="3.40.50.300">
    <property type="entry name" value="P-loop containing nucleotide triphosphate hydrolases"/>
    <property type="match status" value="2"/>
</dbReference>
<evidence type="ECO:0000259" key="36">
    <source>
        <dbReference type="PROSITE" id="PS51744"/>
    </source>
</evidence>
<dbReference type="Pfam" id="PF00270">
    <property type="entry name" value="DEAD"/>
    <property type="match status" value="1"/>
</dbReference>
<dbReference type="GO" id="GO:0004197">
    <property type="term" value="F:cysteine-type endopeptidase activity"/>
    <property type="evidence" value="ECO:0007669"/>
    <property type="project" value="InterPro"/>
</dbReference>
<evidence type="ECO:0000256" key="31">
    <source>
        <dbReference type="SAM" id="MobiDB-lite"/>
    </source>
</evidence>
<keyword evidence="22" id="KW-0067">ATP-binding</keyword>
<evidence type="ECO:0000256" key="22">
    <source>
        <dbReference type="ARBA" id="ARBA00022840"/>
    </source>
</evidence>
<evidence type="ECO:0000259" key="33">
    <source>
        <dbReference type="PROSITE" id="PS51192"/>
    </source>
</evidence>
<keyword evidence="13" id="KW-0945">Host-virus interaction</keyword>
<comment type="catalytic activity">
    <reaction evidence="2">
        <text>Hydrolyzes a Gly-|-Gly bond at its own C-terminus, commonly in the sequence -Tyr-Xaa-Val-Gly-|-Gly, in the processing of the potyviral polyprotein.</text>
        <dbReference type="EC" id="3.4.22.45"/>
    </reaction>
</comment>
<evidence type="ECO:0000256" key="1">
    <source>
        <dbReference type="ARBA" id="ARBA00000785"/>
    </source>
</evidence>
<dbReference type="SUPFAM" id="SSF52540">
    <property type="entry name" value="P-loop containing nucleoside triphosphate hydrolases"/>
    <property type="match status" value="1"/>
</dbReference>
<dbReference type="SUPFAM" id="SSF50494">
    <property type="entry name" value="Trypsin-like serine proteases"/>
    <property type="match status" value="1"/>
</dbReference>
<feature type="domain" description="Helicase C-terminal" evidence="34">
    <location>
        <begin position="1444"/>
        <end position="1627"/>
    </location>
</feature>
<dbReference type="InterPro" id="IPR001730">
    <property type="entry name" value="Potyv_NIa-pro_dom"/>
</dbReference>
<dbReference type="Pfam" id="PF00271">
    <property type="entry name" value="Helicase_C"/>
    <property type="match status" value="1"/>
</dbReference>
<keyword evidence="10" id="KW-0191">Covalent protein-RNA linkage</keyword>
<evidence type="ECO:0000259" key="37">
    <source>
        <dbReference type="PROSITE" id="PS51871"/>
    </source>
</evidence>
<feature type="domain" description="Peptidase S30" evidence="37">
    <location>
        <begin position="234"/>
        <end position="383"/>
    </location>
</feature>